<keyword evidence="1" id="KW-0812">Transmembrane</keyword>
<dbReference type="Proteomes" id="UP001575105">
    <property type="component" value="Unassembled WGS sequence"/>
</dbReference>
<keyword evidence="3" id="KW-1185">Reference proteome</keyword>
<dbReference type="RefSeq" id="WP_425346569.1">
    <property type="nucleotide sequence ID" value="NZ_JBGUBD010000010.1"/>
</dbReference>
<feature type="transmembrane region" description="Helical" evidence="1">
    <location>
        <begin position="37"/>
        <end position="69"/>
    </location>
</feature>
<accession>A0ABV4U7R3</accession>
<keyword evidence="1" id="KW-0472">Membrane</keyword>
<feature type="transmembrane region" description="Helical" evidence="1">
    <location>
        <begin position="193"/>
        <end position="210"/>
    </location>
</feature>
<evidence type="ECO:0000256" key="1">
    <source>
        <dbReference type="SAM" id="Phobius"/>
    </source>
</evidence>
<dbReference type="EMBL" id="JBGUBD010000010">
    <property type="protein sequence ID" value="MFA9479644.1"/>
    <property type="molecule type" value="Genomic_DNA"/>
</dbReference>
<evidence type="ECO:0000313" key="3">
    <source>
        <dbReference type="Proteomes" id="UP001575105"/>
    </source>
</evidence>
<proteinExistence type="predicted"/>
<keyword evidence="1" id="KW-1133">Transmembrane helix</keyword>
<reference evidence="2 3" key="1">
    <citation type="submission" date="2024-08" db="EMBL/GenBank/DDBJ databases">
        <title>Whole-genome sequencing of halo(alkali)philic microorganisms from hypersaline lakes.</title>
        <authorList>
            <person name="Sorokin D.Y."/>
            <person name="Merkel A.Y."/>
            <person name="Messina E."/>
            <person name="Yakimov M."/>
        </authorList>
    </citation>
    <scope>NUCLEOTIDE SEQUENCE [LARGE SCALE GENOMIC DNA]</scope>
    <source>
        <strain evidence="2 3">AB-hyl4</strain>
    </source>
</reference>
<sequence length="237" mass="26882">MNQTSTTTRPVRRVQGRADDTSVGPVRRWVIAHDQSWLFTIGYIALAVGLSVWVSIFWLLVVVAVHFAFEWIKQGWLGHRGFARRVSWALWDMKLDVALVIWAFALLAYTQVEFGIAGLSGAGRMSIMGLRLGPMMQSVRGLLPLPWQQTIMAGRITATRNVDHYYSIPAHDAEAAGPDFPWQQKWSWWDHSTVWFTLMNVAAVLIAPWLTDQTFGEMFAALAEALHPWEQAGRMED</sequence>
<gene>
    <name evidence="2" type="ORF">ACERK3_15250</name>
</gene>
<protein>
    <submittedName>
        <fullName evidence="2">Uncharacterized protein</fullName>
    </submittedName>
</protein>
<name>A0ABV4U7R3_9BACT</name>
<comment type="caution">
    <text evidence="2">The sequence shown here is derived from an EMBL/GenBank/DDBJ whole genome shotgun (WGS) entry which is preliminary data.</text>
</comment>
<organism evidence="2 3">
    <name type="scientific">Natronomicrosphaera hydrolytica</name>
    <dbReference type="NCBI Taxonomy" id="3242702"/>
    <lineage>
        <taxon>Bacteria</taxon>
        <taxon>Pseudomonadati</taxon>
        <taxon>Planctomycetota</taxon>
        <taxon>Phycisphaerae</taxon>
        <taxon>Phycisphaerales</taxon>
        <taxon>Phycisphaeraceae</taxon>
        <taxon>Natronomicrosphaera</taxon>
    </lineage>
</organism>
<evidence type="ECO:0000313" key="2">
    <source>
        <dbReference type="EMBL" id="MFA9479644.1"/>
    </source>
</evidence>